<dbReference type="InterPro" id="IPR005349">
    <property type="entry name" value="TMEM14"/>
</dbReference>
<name>A0A7J7DVC3_TRIWF</name>
<feature type="transmembrane region" description="Helical" evidence="6">
    <location>
        <begin position="183"/>
        <end position="204"/>
    </location>
</feature>
<evidence type="ECO:0000256" key="5">
    <source>
        <dbReference type="ARBA" id="ARBA00023136"/>
    </source>
</evidence>
<evidence type="ECO:0000256" key="2">
    <source>
        <dbReference type="ARBA" id="ARBA00007590"/>
    </source>
</evidence>
<comment type="similarity">
    <text evidence="2">Belongs to the TMEM14 family.</text>
</comment>
<accession>A0A7J7DVC3</accession>
<feature type="transmembrane region" description="Helical" evidence="6">
    <location>
        <begin position="211"/>
        <end position="229"/>
    </location>
</feature>
<comment type="subcellular location">
    <subcellularLocation>
        <location evidence="1">Membrane</location>
    </subcellularLocation>
</comment>
<dbReference type="EMBL" id="JAAARO010000003">
    <property type="protein sequence ID" value="KAF5750249.1"/>
    <property type="molecule type" value="Genomic_DNA"/>
</dbReference>
<dbReference type="PANTHER" id="PTHR12668">
    <property type="entry name" value="TRANSMEMBRANE PROTEIN 14, 15"/>
    <property type="match status" value="1"/>
</dbReference>
<dbReference type="Pfam" id="PF03647">
    <property type="entry name" value="Tmemb_14"/>
    <property type="match status" value="1"/>
</dbReference>
<evidence type="ECO:0000313" key="7">
    <source>
        <dbReference type="EMBL" id="KAF5750249.1"/>
    </source>
</evidence>
<dbReference type="PANTHER" id="PTHR12668:SF48">
    <property type="entry name" value="PROTEIN FATTY ACID EXPORT 1, CHLOROPLASTIC"/>
    <property type="match status" value="1"/>
</dbReference>
<feature type="transmembrane region" description="Helical" evidence="6">
    <location>
        <begin position="156"/>
        <end position="177"/>
    </location>
</feature>
<feature type="transmembrane region" description="Helical" evidence="6">
    <location>
        <begin position="241"/>
        <end position="260"/>
    </location>
</feature>
<dbReference type="Proteomes" id="UP000593562">
    <property type="component" value="Unassembled WGS sequence"/>
</dbReference>
<keyword evidence="4 6" id="KW-1133">Transmembrane helix</keyword>
<sequence length="278" mass="30080">MTNRIYFDVGLGDPFNKSNEAAATYLVCVYSISIEISCRSPSMEVAAATVSPQLLCYSSFNRNGKFQLERQFVLSPTFRRPKLSIVMHAEVRGTDTSETKTTLSYSDNASSNSWPEEAAKYSSAKEVAGDKVELNEPVQESVIALEPKRAAKIHDFCFGIPYGGFVLSGGLIGFLFSRNLMTLSTGVLFGGALLALSTLSLKIWRQGKSSLPFILGQAALSAVLLWKSIQAYSLSKKLFPTGLYAAISAAMLFFYSYVVISGGNPPPKKLKSSASVAS</sequence>
<evidence type="ECO:0000256" key="4">
    <source>
        <dbReference type="ARBA" id="ARBA00022989"/>
    </source>
</evidence>
<comment type="caution">
    <text evidence="7">The sequence shown here is derived from an EMBL/GenBank/DDBJ whole genome shotgun (WGS) entry which is preliminary data.</text>
</comment>
<keyword evidence="8" id="KW-1185">Reference proteome</keyword>
<evidence type="ECO:0000256" key="3">
    <source>
        <dbReference type="ARBA" id="ARBA00022692"/>
    </source>
</evidence>
<keyword evidence="3 6" id="KW-0812">Transmembrane</keyword>
<evidence type="ECO:0000256" key="1">
    <source>
        <dbReference type="ARBA" id="ARBA00004370"/>
    </source>
</evidence>
<dbReference type="GO" id="GO:0015245">
    <property type="term" value="F:fatty acid transmembrane transporter activity"/>
    <property type="evidence" value="ECO:0007669"/>
    <property type="project" value="TreeGrafter"/>
</dbReference>
<dbReference type="Gene3D" id="1.10.10.1740">
    <property type="entry name" value="Transmembrane protein 14-like"/>
    <property type="match status" value="1"/>
</dbReference>
<dbReference type="InterPro" id="IPR044890">
    <property type="entry name" value="TMEM14_sf"/>
</dbReference>
<proteinExistence type="inferred from homology"/>
<gene>
    <name evidence="7" type="ORF">HS088_TW03G00582</name>
</gene>
<evidence type="ECO:0000256" key="6">
    <source>
        <dbReference type="SAM" id="Phobius"/>
    </source>
</evidence>
<dbReference type="AlphaFoldDB" id="A0A7J7DVC3"/>
<dbReference type="InParanoid" id="A0A7J7DVC3"/>
<keyword evidence="5 6" id="KW-0472">Membrane</keyword>
<dbReference type="GO" id="GO:0009706">
    <property type="term" value="C:chloroplast inner membrane"/>
    <property type="evidence" value="ECO:0007669"/>
    <property type="project" value="TreeGrafter"/>
</dbReference>
<evidence type="ECO:0000313" key="8">
    <source>
        <dbReference type="Proteomes" id="UP000593562"/>
    </source>
</evidence>
<organism evidence="7 8">
    <name type="scientific">Tripterygium wilfordii</name>
    <name type="common">Thunder God vine</name>
    <dbReference type="NCBI Taxonomy" id="458696"/>
    <lineage>
        <taxon>Eukaryota</taxon>
        <taxon>Viridiplantae</taxon>
        <taxon>Streptophyta</taxon>
        <taxon>Embryophyta</taxon>
        <taxon>Tracheophyta</taxon>
        <taxon>Spermatophyta</taxon>
        <taxon>Magnoliopsida</taxon>
        <taxon>eudicotyledons</taxon>
        <taxon>Gunneridae</taxon>
        <taxon>Pentapetalae</taxon>
        <taxon>rosids</taxon>
        <taxon>fabids</taxon>
        <taxon>Celastrales</taxon>
        <taxon>Celastraceae</taxon>
        <taxon>Tripterygium</taxon>
    </lineage>
</organism>
<reference evidence="7 8" key="1">
    <citation type="journal article" date="2020" name="Nat. Commun.">
        <title>Genome of Tripterygium wilfordii and identification of cytochrome P450 involved in triptolide biosynthesis.</title>
        <authorList>
            <person name="Tu L."/>
            <person name="Su P."/>
            <person name="Zhang Z."/>
            <person name="Gao L."/>
            <person name="Wang J."/>
            <person name="Hu T."/>
            <person name="Zhou J."/>
            <person name="Zhang Y."/>
            <person name="Zhao Y."/>
            <person name="Liu Y."/>
            <person name="Song Y."/>
            <person name="Tong Y."/>
            <person name="Lu Y."/>
            <person name="Yang J."/>
            <person name="Xu C."/>
            <person name="Jia M."/>
            <person name="Peters R.J."/>
            <person name="Huang L."/>
            <person name="Gao W."/>
        </authorList>
    </citation>
    <scope>NUCLEOTIDE SEQUENCE [LARGE SCALE GENOMIC DNA]</scope>
    <source>
        <strain evidence="8">cv. XIE 37</strain>
        <tissue evidence="7">Leaf</tissue>
    </source>
</reference>
<dbReference type="FunCoup" id="A0A7J7DVC3">
    <property type="interactions" value="1084"/>
</dbReference>
<protein>
    <submittedName>
        <fullName evidence="7">Uncharacterized protein</fullName>
    </submittedName>
</protein>